<evidence type="ECO:0000313" key="1">
    <source>
        <dbReference type="EMBL" id="NEV15255.1"/>
    </source>
</evidence>
<dbReference type="Proteomes" id="UP000471190">
    <property type="component" value="Unassembled WGS sequence"/>
</dbReference>
<proteinExistence type="predicted"/>
<name>A0A6P1CI08_RHITR</name>
<organism evidence="1 2">
    <name type="scientific">Rhizobium tropici</name>
    <dbReference type="NCBI Taxonomy" id="398"/>
    <lineage>
        <taxon>Bacteria</taxon>
        <taxon>Pseudomonadati</taxon>
        <taxon>Pseudomonadota</taxon>
        <taxon>Alphaproteobacteria</taxon>
        <taxon>Hyphomicrobiales</taxon>
        <taxon>Rhizobiaceae</taxon>
        <taxon>Rhizobium/Agrobacterium group</taxon>
        <taxon>Rhizobium</taxon>
    </lineage>
</organism>
<dbReference type="EMBL" id="JAADZA010000074">
    <property type="protein sequence ID" value="NEV15255.1"/>
    <property type="molecule type" value="Genomic_DNA"/>
</dbReference>
<reference evidence="1 2" key="1">
    <citation type="submission" date="2020-02" db="EMBL/GenBank/DDBJ databases">
        <title>Draft genome sequence of Rhizobium tropici.</title>
        <authorList>
            <person name="Khayi S."/>
            <person name="Jemo M."/>
        </authorList>
    </citation>
    <scope>NUCLEOTIDE SEQUENCE [LARGE SCALE GENOMIC DNA]</scope>
    <source>
        <strain evidence="1 2">A12</strain>
    </source>
</reference>
<dbReference type="PANTHER" id="PTHR35528">
    <property type="entry name" value="BLL1675 PROTEIN"/>
    <property type="match status" value="1"/>
</dbReference>
<protein>
    <submittedName>
        <fullName evidence="1">IS6 family transposase</fullName>
    </submittedName>
</protein>
<dbReference type="PANTHER" id="PTHR35528:SF3">
    <property type="entry name" value="BLL1675 PROTEIN"/>
    <property type="match status" value="1"/>
</dbReference>
<feature type="non-terminal residue" evidence="1">
    <location>
        <position position="1"/>
    </location>
</feature>
<dbReference type="AlphaFoldDB" id="A0A6P1CI08"/>
<sequence>RSHEGLNNRAENSHLPLRRRERRMMRFKSARQCQCFASTQGQIAKLLHLHRKHLTAADHRKLRASAVNTWREIALSTVL</sequence>
<gene>
    <name evidence="1" type="ORF">GXW80_30325</name>
</gene>
<evidence type="ECO:0000313" key="2">
    <source>
        <dbReference type="Proteomes" id="UP000471190"/>
    </source>
</evidence>
<accession>A0A6P1CI08</accession>
<dbReference type="InterPro" id="IPR052183">
    <property type="entry name" value="IS_Transposase"/>
</dbReference>
<comment type="caution">
    <text evidence="1">The sequence shown here is derived from an EMBL/GenBank/DDBJ whole genome shotgun (WGS) entry which is preliminary data.</text>
</comment>